<name>A0A210R3P1_MIZYE</name>
<evidence type="ECO:0000313" key="2">
    <source>
        <dbReference type="Proteomes" id="UP000242188"/>
    </source>
</evidence>
<keyword evidence="2" id="KW-1185">Reference proteome</keyword>
<protein>
    <submittedName>
        <fullName evidence="1">Uncharacterized protein</fullName>
    </submittedName>
</protein>
<comment type="caution">
    <text evidence="1">The sequence shown here is derived from an EMBL/GenBank/DDBJ whole genome shotgun (WGS) entry which is preliminary data.</text>
</comment>
<accession>A0A210R3P1</accession>
<dbReference type="Proteomes" id="UP000242188">
    <property type="component" value="Unassembled WGS sequence"/>
</dbReference>
<gene>
    <name evidence="1" type="ORF">KP79_PYT11298</name>
</gene>
<organism evidence="1 2">
    <name type="scientific">Mizuhopecten yessoensis</name>
    <name type="common">Japanese scallop</name>
    <name type="synonym">Patinopecten yessoensis</name>
    <dbReference type="NCBI Taxonomy" id="6573"/>
    <lineage>
        <taxon>Eukaryota</taxon>
        <taxon>Metazoa</taxon>
        <taxon>Spiralia</taxon>
        <taxon>Lophotrochozoa</taxon>
        <taxon>Mollusca</taxon>
        <taxon>Bivalvia</taxon>
        <taxon>Autobranchia</taxon>
        <taxon>Pteriomorphia</taxon>
        <taxon>Pectinida</taxon>
        <taxon>Pectinoidea</taxon>
        <taxon>Pectinidae</taxon>
        <taxon>Mizuhopecten</taxon>
    </lineage>
</organism>
<dbReference type="AlphaFoldDB" id="A0A210R3P1"/>
<sequence>MLKKEAVAKCWDILPIRKSGRGVPILKYMYRDVMERYVSPLYAYSNGDILYSHSLIDTLKAVMNSSYLPNDKPIMIVGRRTNVQNVTSEEAISGKSVNKTANIRGKLFTVWGEDYFITSANYPWMSIPDVIIGRRAYDNWLVLNARKQNHVTIDATHTLLALHQTTEAGNSEGFNADNPGYNHNLLSRMYHRPHYGAGL</sequence>
<proteinExistence type="predicted"/>
<dbReference type="EMBL" id="NEDP02000586">
    <property type="protein sequence ID" value="OWF55608.1"/>
    <property type="molecule type" value="Genomic_DNA"/>
</dbReference>
<dbReference type="OrthoDB" id="6046730at2759"/>
<evidence type="ECO:0000313" key="1">
    <source>
        <dbReference type="EMBL" id="OWF55608.1"/>
    </source>
</evidence>
<reference evidence="1 2" key="1">
    <citation type="journal article" date="2017" name="Nat. Ecol. Evol.">
        <title>Scallop genome provides insights into evolution of bilaterian karyotype and development.</title>
        <authorList>
            <person name="Wang S."/>
            <person name="Zhang J."/>
            <person name="Jiao W."/>
            <person name="Li J."/>
            <person name="Xun X."/>
            <person name="Sun Y."/>
            <person name="Guo X."/>
            <person name="Huan P."/>
            <person name="Dong B."/>
            <person name="Zhang L."/>
            <person name="Hu X."/>
            <person name="Sun X."/>
            <person name="Wang J."/>
            <person name="Zhao C."/>
            <person name="Wang Y."/>
            <person name="Wang D."/>
            <person name="Huang X."/>
            <person name="Wang R."/>
            <person name="Lv J."/>
            <person name="Li Y."/>
            <person name="Zhang Z."/>
            <person name="Liu B."/>
            <person name="Lu W."/>
            <person name="Hui Y."/>
            <person name="Liang J."/>
            <person name="Zhou Z."/>
            <person name="Hou R."/>
            <person name="Li X."/>
            <person name="Liu Y."/>
            <person name="Li H."/>
            <person name="Ning X."/>
            <person name="Lin Y."/>
            <person name="Zhao L."/>
            <person name="Xing Q."/>
            <person name="Dou J."/>
            <person name="Li Y."/>
            <person name="Mao J."/>
            <person name="Guo H."/>
            <person name="Dou H."/>
            <person name="Li T."/>
            <person name="Mu C."/>
            <person name="Jiang W."/>
            <person name="Fu Q."/>
            <person name="Fu X."/>
            <person name="Miao Y."/>
            <person name="Liu J."/>
            <person name="Yu Q."/>
            <person name="Li R."/>
            <person name="Liao H."/>
            <person name="Li X."/>
            <person name="Kong Y."/>
            <person name="Jiang Z."/>
            <person name="Chourrout D."/>
            <person name="Li R."/>
            <person name="Bao Z."/>
        </authorList>
    </citation>
    <scope>NUCLEOTIDE SEQUENCE [LARGE SCALE GENOMIC DNA]</scope>
    <source>
        <strain evidence="1 2">PY_sf001</strain>
    </source>
</reference>